<comment type="caution">
    <text evidence="4">The sequence shown here is derived from an EMBL/GenBank/DDBJ whole genome shotgun (WGS) entry which is preliminary data.</text>
</comment>
<feature type="transmembrane region" description="Helical" evidence="2">
    <location>
        <begin position="134"/>
        <end position="155"/>
    </location>
</feature>
<keyword evidence="2" id="KW-0472">Membrane</keyword>
<gene>
    <name evidence="4" type="ORF">SEMRO_3113_G344010.1</name>
</gene>
<dbReference type="EMBL" id="CAICTM010003111">
    <property type="protein sequence ID" value="CAB9530922.1"/>
    <property type="molecule type" value="Genomic_DNA"/>
</dbReference>
<protein>
    <submittedName>
        <fullName evidence="4">Uncharacterized protein</fullName>
    </submittedName>
</protein>
<evidence type="ECO:0000313" key="4">
    <source>
        <dbReference type="EMBL" id="CAB9530922.1"/>
    </source>
</evidence>
<evidence type="ECO:0000313" key="5">
    <source>
        <dbReference type="Proteomes" id="UP001153069"/>
    </source>
</evidence>
<name>A0A9N8HZ04_9STRA</name>
<evidence type="ECO:0000256" key="3">
    <source>
        <dbReference type="SAM" id="SignalP"/>
    </source>
</evidence>
<sequence>MTAISKSSRILLFCMVLSLSLSKSFSFQAHGAKSFYPLARSGSVIASGFRTRPTIRQSSKSDYEESNDLPQEKQNEESSTSFWKALSNQLDNQQTKRPPIQVDDANLLFYDVLLLINLSVSVSYWVVHRMQLDHIALAFNEGSLLSILWIIAGLYNGIFLHSALEGHQPLYDGAANSNNNDDSTEEENAANSKKWWESLTQTDNLGGPAAAGLLALNTFINTLSLRLIVALVVAVVEHRPVFDDPLEQLIPLEATTGLVLMSTWRTIHSIYATRI</sequence>
<accession>A0A9N8HZ04</accession>
<dbReference type="Proteomes" id="UP001153069">
    <property type="component" value="Unassembled WGS sequence"/>
</dbReference>
<keyword evidence="5" id="KW-1185">Reference proteome</keyword>
<reference evidence="4" key="1">
    <citation type="submission" date="2020-06" db="EMBL/GenBank/DDBJ databases">
        <authorList>
            <consortium name="Plant Systems Biology data submission"/>
        </authorList>
    </citation>
    <scope>NUCLEOTIDE SEQUENCE</scope>
    <source>
        <strain evidence="4">D6</strain>
    </source>
</reference>
<proteinExistence type="predicted"/>
<feature type="transmembrane region" description="Helical" evidence="2">
    <location>
        <begin position="107"/>
        <end position="127"/>
    </location>
</feature>
<dbReference type="OrthoDB" id="39241at2759"/>
<keyword evidence="3" id="KW-0732">Signal</keyword>
<keyword evidence="2" id="KW-1133">Transmembrane helix</keyword>
<feature type="signal peptide" evidence="3">
    <location>
        <begin position="1"/>
        <end position="22"/>
    </location>
</feature>
<evidence type="ECO:0000256" key="1">
    <source>
        <dbReference type="SAM" id="MobiDB-lite"/>
    </source>
</evidence>
<feature type="chain" id="PRO_5040350757" evidence="3">
    <location>
        <begin position="23"/>
        <end position="275"/>
    </location>
</feature>
<feature type="region of interest" description="Disordered" evidence="1">
    <location>
        <begin position="56"/>
        <end position="77"/>
    </location>
</feature>
<evidence type="ECO:0000256" key="2">
    <source>
        <dbReference type="SAM" id="Phobius"/>
    </source>
</evidence>
<keyword evidence="2" id="KW-0812">Transmembrane</keyword>
<dbReference type="AlphaFoldDB" id="A0A9N8HZ04"/>
<organism evidence="4 5">
    <name type="scientific">Seminavis robusta</name>
    <dbReference type="NCBI Taxonomy" id="568900"/>
    <lineage>
        <taxon>Eukaryota</taxon>
        <taxon>Sar</taxon>
        <taxon>Stramenopiles</taxon>
        <taxon>Ochrophyta</taxon>
        <taxon>Bacillariophyta</taxon>
        <taxon>Bacillariophyceae</taxon>
        <taxon>Bacillariophycidae</taxon>
        <taxon>Naviculales</taxon>
        <taxon>Naviculaceae</taxon>
        <taxon>Seminavis</taxon>
    </lineage>
</organism>